<organism evidence="1 2">
    <name type="scientific">Paracoccus saliphilus</name>
    <dbReference type="NCBI Taxonomy" id="405559"/>
    <lineage>
        <taxon>Bacteria</taxon>
        <taxon>Pseudomonadati</taxon>
        <taxon>Pseudomonadota</taxon>
        <taxon>Alphaproteobacteria</taxon>
        <taxon>Rhodobacterales</taxon>
        <taxon>Paracoccaceae</taxon>
        <taxon>Paracoccus</taxon>
    </lineage>
</organism>
<dbReference type="RefSeq" id="WP_301546284.1">
    <property type="nucleotide sequence ID" value="NZ_FTOU01000002.1"/>
</dbReference>
<accession>A0AA45W2A6</accession>
<dbReference type="Proteomes" id="UP000186216">
    <property type="component" value="Unassembled WGS sequence"/>
</dbReference>
<comment type="caution">
    <text evidence="1">The sequence shown here is derived from an EMBL/GenBank/DDBJ whole genome shotgun (WGS) entry which is preliminary data.</text>
</comment>
<gene>
    <name evidence="1" type="ORF">SAMN05421772_102278</name>
</gene>
<name>A0AA45W2A6_9RHOB</name>
<protein>
    <submittedName>
        <fullName evidence="1">Uncharacterized protein</fullName>
    </submittedName>
</protein>
<dbReference type="AlphaFoldDB" id="A0AA45W2A6"/>
<reference evidence="1 2" key="1">
    <citation type="submission" date="2017-01" db="EMBL/GenBank/DDBJ databases">
        <authorList>
            <person name="Varghese N."/>
            <person name="Submissions S."/>
        </authorList>
    </citation>
    <scope>NUCLEOTIDE SEQUENCE [LARGE SCALE GENOMIC DNA]</scope>
    <source>
        <strain evidence="1 2">DSM 18447</strain>
    </source>
</reference>
<sequence length="61" mass="6898">MSDNRTIRGSIDVDHETVARTAYKMANDLWYREHSSDPKASDEAFLKLVSKCSKALRGLIV</sequence>
<dbReference type="EMBL" id="FTOU01000002">
    <property type="protein sequence ID" value="SIS65100.1"/>
    <property type="molecule type" value="Genomic_DNA"/>
</dbReference>
<evidence type="ECO:0000313" key="1">
    <source>
        <dbReference type="EMBL" id="SIS65100.1"/>
    </source>
</evidence>
<evidence type="ECO:0000313" key="2">
    <source>
        <dbReference type="Proteomes" id="UP000186216"/>
    </source>
</evidence>
<proteinExistence type="predicted"/>